<sequence>MLKSKKYIYFILVLLVLQSACSKFRKIEKSDDLEEKYKAAIEYFEEEDYYRSSVLLEQILPLLRGDKRAEKAQYYYAYAHFHQKLYIQGAYYFKLFYQTYSRSEFAEECMYMHAYSLYLDSPVYNLDQSSTHEAVEAMQNFLNKFPQTEYKEKGNDIINKLREKLEDKAYFNAKEYYKLRDYDPRNLKAAIIAFDNFERDFPDSRRNEEITYLKIDAKFKLAQQSVPSKQKERYQETVKLYESFIDFYPESVYLKKAENIYKTSINQISKRAKTSNL</sequence>
<name>A0ABT8L522_9BACT</name>
<evidence type="ECO:0000256" key="1">
    <source>
        <dbReference type="ARBA" id="ARBA00022729"/>
    </source>
</evidence>
<dbReference type="Proteomes" id="UP001172083">
    <property type="component" value="Unassembled WGS sequence"/>
</dbReference>
<evidence type="ECO:0000259" key="2">
    <source>
        <dbReference type="Pfam" id="PF13525"/>
    </source>
</evidence>
<accession>A0ABT8L522</accession>
<dbReference type="InterPro" id="IPR011990">
    <property type="entry name" value="TPR-like_helical_dom_sf"/>
</dbReference>
<evidence type="ECO:0000313" key="4">
    <source>
        <dbReference type="Proteomes" id="UP001172083"/>
    </source>
</evidence>
<feature type="domain" description="Outer membrane lipoprotein BamD-like" evidence="2">
    <location>
        <begin position="34"/>
        <end position="180"/>
    </location>
</feature>
<keyword evidence="1" id="KW-0732">Signal</keyword>
<keyword evidence="4" id="KW-1185">Reference proteome</keyword>
<dbReference type="Pfam" id="PF13525">
    <property type="entry name" value="YfiO"/>
    <property type="match status" value="1"/>
</dbReference>
<evidence type="ECO:0000313" key="3">
    <source>
        <dbReference type="EMBL" id="MDN5212141.1"/>
    </source>
</evidence>
<gene>
    <name evidence="3" type="primary">bamD</name>
    <name evidence="3" type="ORF">QQ020_08765</name>
</gene>
<protein>
    <submittedName>
        <fullName evidence="3">Outer membrane protein assembly factor BamD</fullName>
    </submittedName>
</protein>
<dbReference type="InterPro" id="IPR039565">
    <property type="entry name" value="BamD-like"/>
</dbReference>
<dbReference type="RefSeq" id="WP_346757465.1">
    <property type="nucleotide sequence ID" value="NZ_JAUJEB010000001.1"/>
</dbReference>
<dbReference type="Gene3D" id="1.25.40.10">
    <property type="entry name" value="Tetratricopeptide repeat domain"/>
    <property type="match status" value="1"/>
</dbReference>
<dbReference type="EMBL" id="JAUJEB010000001">
    <property type="protein sequence ID" value="MDN5212141.1"/>
    <property type="molecule type" value="Genomic_DNA"/>
</dbReference>
<comment type="caution">
    <text evidence="3">The sequence shown here is derived from an EMBL/GenBank/DDBJ whole genome shotgun (WGS) entry which is preliminary data.</text>
</comment>
<organism evidence="3 4">
    <name type="scientific">Agaribacillus aureus</name>
    <dbReference type="NCBI Taxonomy" id="3051825"/>
    <lineage>
        <taxon>Bacteria</taxon>
        <taxon>Pseudomonadati</taxon>
        <taxon>Bacteroidota</taxon>
        <taxon>Cytophagia</taxon>
        <taxon>Cytophagales</taxon>
        <taxon>Splendidivirgaceae</taxon>
        <taxon>Agaribacillus</taxon>
    </lineage>
</organism>
<proteinExistence type="predicted"/>
<reference evidence="3" key="1">
    <citation type="submission" date="2023-06" db="EMBL/GenBank/DDBJ databases">
        <title>Genomic of Agaribacillus aureum.</title>
        <authorList>
            <person name="Wang G."/>
        </authorList>
    </citation>
    <scope>NUCLEOTIDE SEQUENCE</scope>
    <source>
        <strain evidence="3">BMA12</strain>
    </source>
</reference>